<proteinExistence type="predicted"/>
<organism evidence="1">
    <name type="scientific">Nilaparvata lugens endogenous nudivirus</name>
    <dbReference type="NCBI Taxonomy" id="1487700"/>
    <lineage>
        <taxon>Viruses</taxon>
        <taxon>Viruses incertae sedis</taxon>
        <taxon>Naldaviricetes</taxon>
        <taxon>Lefavirales</taxon>
        <taxon>Nudiviridae</taxon>
    </lineage>
</organism>
<protein>
    <submittedName>
        <fullName evidence="1">GrBNV_gp09-like protein</fullName>
    </submittedName>
</protein>
<name>X5GF58_9VIRU</name>
<evidence type="ECO:0000313" key="1">
    <source>
        <dbReference type="EMBL" id="AHW98304.1"/>
    </source>
</evidence>
<reference evidence="1" key="1">
    <citation type="journal article" date="2014" name="J. Virol.">
        <title>Brown planthopper nudivirus DNA integrated in its host genome.</title>
        <authorList>
            <person name="Cheng R.L."/>
            <person name="Xi Y."/>
            <person name="Lou Y.H."/>
            <person name="Wang Z."/>
            <person name="Xu J.Y."/>
            <person name="Xu H.J."/>
            <person name="Zhang C.X."/>
        </authorList>
    </citation>
    <scope>NUCLEOTIDE SEQUENCE</scope>
    <source>
        <strain evidence="1">Hangzhou</strain>
    </source>
</reference>
<accession>X5GF58</accession>
<dbReference type="EMBL" id="KJ566586">
    <property type="protein sequence ID" value="AHW98304.1"/>
    <property type="molecule type" value="Genomic_DNA"/>
</dbReference>
<sequence length="294" mass="33441">MELPRCVYIGPKVNLGNTTLLASSPSNNFYITECSDFTLVTNADFTPFIPYSLPVDGFKATQAENWRYILHISHGFRLAVTRDHLRARVTGGQIIAYQYTECSIEGNNCIYYGFLPTSDNWSGRKKLNSSEVDAIDDSENNYNGTHSTCIVPACKVWPRRLIVYLERECACDCSSTCFRWCVRLRDSTFQHRVCGKKIPWSKVYIMMGDLEVNSHDTLSHQFLRKPRVCAVCAQCVKCSNSPMFCRKHRICKHKSINVFDQTTGAVSDIDSKDSIIALNNRLKIAKMKQCLKTN</sequence>
<reference evidence="1" key="2">
    <citation type="submission" date="2014-03" db="EMBL/GenBank/DDBJ databases">
        <authorList>
            <person name="Cheng R."/>
            <person name="Zhang C.-X."/>
        </authorList>
    </citation>
    <scope>NUCLEOTIDE SEQUENCE</scope>
    <source>
        <strain evidence="1">Hangzhou</strain>
    </source>
</reference>